<accession>A0ABT0I2F6</accession>
<name>A0ABT0I2F6_9LACO</name>
<gene>
    <name evidence="2" type="ORF">LNP07_05155</name>
</gene>
<evidence type="ECO:0000256" key="1">
    <source>
        <dbReference type="SAM" id="MobiDB-lite"/>
    </source>
</evidence>
<dbReference type="RefSeq" id="WP_248601778.1">
    <property type="nucleotide sequence ID" value="NZ_JAJIAO010000005.1"/>
</dbReference>
<dbReference type="EMBL" id="JAJIAO010000005">
    <property type="protein sequence ID" value="MCK8624901.1"/>
    <property type="molecule type" value="Genomic_DNA"/>
</dbReference>
<feature type="region of interest" description="Disordered" evidence="1">
    <location>
        <begin position="55"/>
        <end position="99"/>
    </location>
</feature>
<evidence type="ECO:0000313" key="2">
    <source>
        <dbReference type="EMBL" id="MCK8624901.1"/>
    </source>
</evidence>
<reference evidence="2 3" key="1">
    <citation type="submission" date="2021-11" db="EMBL/GenBank/DDBJ databases">
        <title>Comparative genomics of bee honey and flower isolates.</title>
        <authorList>
            <person name="Bechtner J.D."/>
            <person name="Gallus M.K."/>
            <person name="Ehrmann M."/>
        </authorList>
    </citation>
    <scope>NUCLEOTIDE SEQUENCE [LARGE SCALE GENOMIC DNA]</scope>
    <source>
        <strain evidence="2 3">M161</strain>
    </source>
</reference>
<protein>
    <submittedName>
        <fullName evidence="2">Uncharacterized protein</fullName>
    </submittedName>
</protein>
<evidence type="ECO:0000313" key="3">
    <source>
        <dbReference type="Proteomes" id="UP001522905"/>
    </source>
</evidence>
<proteinExistence type="predicted"/>
<dbReference type="Proteomes" id="UP001522905">
    <property type="component" value="Unassembled WGS sequence"/>
</dbReference>
<organism evidence="2 3">
    <name type="scientific">Apilactobacillus xinyiensis</name>
    <dbReference type="NCBI Taxonomy" id="2841032"/>
    <lineage>
        <taxon>Bacteria</taxon>
        <taxon>Bacillati</taxon>
        <taxon>Bacillota</taxon>
        <taxon>Bacilli</taxon>
        <taxon>Lactobacillales</taxon>
        <taxon>Lactobacillaceae</taxon>
        <taxon>Apilactobacillus</taxon>
    </lineage>
</organism>
<feature type="compositionally biased region" description="Polar residues" evidence="1">
    <location>
        <begin position="56"/>
        <end position="99"/>
    </location>
</feature>
<comment type="caution">
    <text evidence="2">The sequence shown here is derived from an EMBL/GenBank/DDBJ whole genome shotgun (WGS) entry which is preliminary data.</text>
</comment>
<sequence>MQFNKNEFKKVNDKKIMKKVKKQWVVVSVATLSLLGGGVSYLSHPDFLANADETNDSTLGNLSKQETDNNSNAVSESNAQTAEETNSSGLTYAPKTTTT</sequence>
<keyword evidence="3" id="KW-1185">Reference proteome</keyword>